<reference evidence="1" key="1">
    <citation type="journal article" date="2022" name="bioRxiv">
        <title>Sequencing and chromosome-scale assembly of the giantPleurodeles waltlgenome.</title>
        <authorList>
            <person name="Brown T."/>
            <person name="Elewa A."/>
            <person name="Iarovenko S."/>
            <person name="Subramanian E."/>
            <person name="Araus A.J."/>
            <person name="Petzold A."/>
            <person name="Susuki M."/>
            <person name="Suzuki K.-i.T."/>
            <person name="Hayashi T."/>
            <person name="Toyoda A."/>
            <person name="Oliveira C."/>
            <person name="Osipova E."/>
            <person name="Leigh N.D."/>
            <person name="Simon A."/>
            <person name="Yun M.H."/>
        </authorList>
    </citation>
    <scope>NUCLEOTIDE SEQUENCE</scope>
    <source>
        <strain evidence="1">20211129_DDA</strain>
        <tissue evidence="1">Liver</tissue>
    </source>
</reference>
<evidence type="ECO:0000313" key="2">
    <source>
        <dbReference type="Proteomes" id="UP001066276"/>
    </source>
</evidence>
<keyword evidence="2" id="KW-1185">Reference proteome</keyword>
<organism evidence="1 2">
    <name type="scientific">Pleurodeles waltl</name>
    <name type="common">Iberian ribbed newt</name>
    <dbReference type="NCBI Taxonomy" id="8319"/>
    <lineage>
        <taxon>Eukaryota</taxon>
        <taxon>Metazoa</taxon>
        <taxon>Chordata</taxon>
        <taxon>Craniata</taxon>
        <taxon>Vertebrata</taxon>
        <taxon>Euteleostomi</taxon>
        <taxon>Amphibia</taxon>
        <taxon>Batrachia</taxon>
        <taxon>Caudata</taxon>
        <taxon>Salamandroidea</taxon>
        <taxon>Salamandridae</taxon>
        <taxon>Pleurodelinae</taxon>
        <taxon>Pleurodeles</taxon>
    </lineage>
</organism>
<protein>
    <submittedName>
        <fullName evidence="1">Uncharacterized protein</fullName>
    </submittedName>
</protein>
<evidence type="ECO:0000313" key="1">
    <source>
        <dbReference type="EMBL" id="KAJ1208400.1"/>
    </source>
</evidence>
<dbReference type="Proteomes" id="UP001066276">
    <property type="component" value="Chromosome 1_2"/>
</dbReference>
<gene>
    <name evidence="1" type="ORF">NDU88_003786</name>
</gene>
<sequence>MGTPAYTRAAVRLRIKAEEVGGQSLEPVDRLCVPGCCCGPVPPAEPRAEPEMETASTLRVPIEIYGIG</sequence>
<comment type="caution">
    <text evidence="1">The sequence shown here is derived from an EMBL/GenBank/DDBJ whole genome shotgun (WGS) entry which is preliminary data.</text>
</comment>
<dbReference type="EMBL" id="JANPWB010000002">
    <property type="protein sequence ID" value="KAJ1208400.1"/>
    <property type="molecule type" value="Genomic_DNA"/>
</dbReference>
<name>A0AAV7W351_PLEWA</name>
<accession>A0AAV7W351</accession>
<dbReference type="AlphaFoldDB" id="A0AAV7W351"/>
<proteinExistence type="predicted"/>